<keyword evidence="1" id="KW-0472">Membrane</keyword>
<organism evidence="2 3">
    <name type="scientific">Drosophila gunungcola</name>
    <name type="common">fruit fly</name>
    <dbReference type="NCBI Taxonomy" id="103775"/>
    <lineage>
        <taxon>Eukaryota</taxon>
        <taxon>Metazoa</taxon>
        <taxon>Ecdysozoa</taxon>
        <taxon>Arthropoda</taxon>
        <taxon>Hexapoda</taxon>
        <taxon>Insecta</taxon>
        <taxon>Pterygota</taxon>
        <taxon>Neoptera</taxon>
        <taxon>Endopterygota</taxon>
        <taxon>Diptera</taxon>
        <taxon>Brachycera</taxon>
        <taxon>Muscomorpha</taxon>
        <taxon>Ephydroidea</taxon>
        <taxon>Drosophilidae</taxon>
        <taxon>Drosophila</taxon>
        <taxon>Sophophora</taxon>
    </lineage>
</organism>
<name>A0A9P9YUY5_9MUSC</name>
<evidence type="ECO:0000313" key="2">
    <source>
        <dbReference type="EMBL" id="KAI8043380.1"/>
    </source>
</evidence>
<dbReference type="EMBL" id="JAMKOV010000002">
    <property type="protein sequence ID" value="KAI8043380.1"/>
    <property type="molecule type" value="Genomic_DNA"/>
</dbReference>
<proteinExistence type="predicted"/>
<dbReference type="AlphaFoldDB" id="A0A9P9YUY5"/>
<keyword evidence="1" id="KW-1133">Transmembrane helix</keyword>
<evidence type="ECO:0000313" key="3">
    <source>
        <dbReference type="Proteomes" id="UP001059596"/>
    </source>
</evidence>
<accession>A0A9P9YUY5</accession>
<protein>
    <submittedName>
        <fullName evidence="2">Uncharacterized protein</fullName>
    </submittedName>
</protein>
<keyword evidence="1" id="KW-0812">Transmembrane</keyword>
<keyword evidence="3" id="KW-1185">Reference proteome</keyword>
<feature type="transmembrane region" description="Helical" evidence="1">
    <location>
        <begin position="12"/>
        <end position="32"/>
    </location>
</feature>
<evidence type="ECO:0000256" key="1">
    <source>
        <dbReference type="SAM" id="Phobius"/>
    </source>
</evidence>
<comment type="caution">
    <text evidence="2">The sequence shown here is derived from an EMBL/GenBank/DDBJ whole genome shotgun (WGS) entry which is preliminary data.</text>
</comment>
<dbReference type="Proteomes" id="UP001059596">
    <property type="component" value="Unassembled WGS sequence"/>
</dbReference>
<sequence>MKSICHDIASLSIAGFNHFIIAIFAFYGRLIVSMRKITK</sequence>
<reference evidence="2" key="1">
    <citation type="journal article" date="2023" name="Genome Biol. Evol.">
        <title>Long-read-based Genome Assembly of Drosophila gunungcola Reveals Fewer Chemosensory Genes in Flower-breeding Species.</title>
        <authorList>
            <person name="Negi A."/>
            <person name="Liao B.Y."/>
            <person name="Yeh S.D."/>
        </authorList>
    </citation>
    <scope>NUCLEOTIDE SEQUENCE</scope>
    <source>
        <strain evidence="2">Sukarami</strain>
    </source>
</reference>
<gene>
    <name evidence="2" type="ORF">M5D96_004710</name>
</gene>